<sequence length="503" mass="55002">MKNKRTGRRQICIIFLFSVLLCSGCGQKTGNGIPEAPSGIKDVSQAASSPSPQTPVPSVSPAPASGSADANVAEPNADAPFDGSTVCIVKSNKELASEITAEEIEDMVRSVTPDLDTIVRNGQTVVLKPNLVQMKVDSTGDLLGREVNGITTDWRVANAIVKRVRELNPDGKVYIMEGSASGPTSQVMEYYHYTPEYIKGVDDFISLEEDCGEWQDFDAPEVIKVDLPEGLLHQTYYFNRILYEADVLISIPCLKTSSGVVVTAGIKNVSLGTPPGNLYGAAPDNPSKVKMVSHKIVDGELDQWIYDYYCAKPIDYVIVDGLQGFQSGPVPMSQERKETDKMNMGVILGGSDAVAVDNICALCVGWDPQSVGYLNLFRENKGLGYLENIRVKGTFVDDLRKYFTIKRPELGGVQITDDQGPALSAEIISQDDSRLELSCHTDQDAYKLELYVDDYFNSSSLAEQDNTITLDISGFSSGSHTLRVIMYDRFLNRTEQSLVLVIN</sequence>
<dbReference type="EMBL" id="JAHQCW010000007">
    <property type="protein sequence ID" value="MBU9736106.1"/>
    <property type="molecule type" value="Genomic_DNA"/>
</dbReference>
<organism evidence="4 5">
    <name type="scientific">Diplocloster agilis</name>
    <dbReference type="NCBI Taxonomy" id="2850323"/>
    <lineage>
        <taxon>Bacteria</taxon>
        <taxon>Bacillati</taxon>
        <taxon>Bacillota</taxon>
        <taxon>Clostridia</taxon>
        <taxon>Lachnospirales</taxon>
        <taxon>Lachnospiraceae</taxon>
        <taxon>Diplocloster</taxon>
    </lineage>
</organism>
<evidence type="ECO:0000259" key="3">
    <source>
        <dbReference type="Pfam" id="PF04015"/>
    </source>
</evidence>
<feature type="chain" id="PRO_5038777159" evidence="2">
    <location>
        <begin position="29"/>
        <end position="503"/>
    </location>
</feature>
<protein>
    <submittedName>
        <fullName evidence="4">DUF362 domain-containing protein</fullName>
    </submittedName>
</protein>
<reference evidence="4" key="1">
    <citation type="submission" date="2021-06" db="EMBL/GenBank/DDBJ databases">
        <title>Description of novel taxa of the family Lachnospiraceae.</title>
        <authorList>
            <person name="Chaplin A.V."/>
            <person name="Sokolova S.R."/>
            <person name="Pikina A.P."/>
            <person name="Korzhanova M."/>
            <person name="Belova V."/>
            <person name="Korostin D."/>
            <person name="Efimov B.A."/>
        </authorList>
    </citation>
    <scope>NUCLEOTIDE SEQUENCE</scope>
    <source>
        <strain evidence="4">ASD5720</strain>
    </source>
</reference>
<name>A0A949JXT2_9FIRM</name>
<keyword evidence="5" id="KW-1185">Reference proteome</keyword>
<dbReference type="Pfam" id="PF04015">
    <property type="entry name" value="DUF362"/>
    <property type="match status" value="1"/>
</dbReference>
<evidence type="ECO:0000313" key="5">
    <source>
        <dbReference type="Proteomes" id="UP000712157"/>
    </source>
</evidence>
<keyword evidence="2" id="KW-0732">Signal</keyword>
<gene>
    <name evidence="4" type="ORF">KTH89_06115</name>
</gene>
<dbReference type="Proteomes" id="UP000712157">
    <property type="component" value="Unassembled WGS sequence"/>
</dbReference>
<evidence type="ECO:0000256" key="1">
    <source>
        <dbReference type="SAM" id="MobiDB-lite"/>
    </source>
</evidence>
<evidence type="ECO:0000256" key="2">
    <source>
        <dbReference type="SAM" id="SignalP"/>
    </source>
</evidence>
<feature type="domain" description="DUF362" evidence="3">
    <location>
        <begin position="125"/>
        <end position="361"/>
    </location>
</feature>
<accession>A0A949JXT2</accession>
<dbReference type="InterPro" id="IPR007160">
    <property type="entry name" value="DUF362"/>
</dbReference>
<feature type="signal peptide" evidence="2">
    <location>
        <begin position="1"/>
        <end position="28"/>
    </location>
</feature>
<feature type="region of interest" description="Disordered" evidence="1">
    <location>
        <begin position="36"/>
        <end position="78"/>
    </location>
</feature>
<dbReference type="AlphaFoldDB" id="A0A949JXT2"/>
<feature type="compositionally biased region" description="Low complexity" evidence="1">
    <location>
        <begin position="61"/>
        <end position="70"/>
    </location>
</feature>
<dbReference type="RefSeq" id="WP_238721052.1">
    <property type="nucleotide sequence ID" value="NZ_JAHQCW010000007.1"/>
</dbReference>
<proteinExistence type="predicted"/>
<comment type="caution">
    <text evidence="4">The sequence shown here is derived from an EMBL/GenBank/DDBJ whole genome shotgun (WGS) entry which is preliminary data.</text>
</comment>
<evidence type="ECO:0000313" key="4">
    <source>
        <dbReference type="EMBL" id="MBU9736106.1"/>
    </source>
</evidence>